<sequence>MSVLVVSLHLHFYMLIRVFHHQRGTPFKLTFEATNNLDGNVETFHVDTTINLGDHLQLSIPEQASVIPPEVPQVKSNMEEVRTSGITTNISDMDVNVNKGDGVSISQAKEVAKVDQNYSSIHTKVDIVVDAFTKLAEYHTSLNSKEFVHLQGVLAEVKEMISKLAIPPTSTVSQESISQLFSESQLKAGLDPLLQLVNLMPMAAPPVSTGVQGGDKGVIVTRVRVIFESLRYFTL</sequence>
<protein>
    <submittedName>
        <fullName evidence="1">Uncharacterized protein</fullName>
    </submittedName>
</protein>
<organism evidence="1 2">
    <name type="scientific">Lactuca saligna</name>
    <name type="common">Willowleaf lettuce</name>
    <dbReference type="NCBI Taxonomy" id="75948"/>
    <lineage>
        <taxon>Eukaryota</taxon>
        <taxon>Viridiplantae</taxon>
        <taxon>Streptophyta</taxon>
        <taxon>Embryophyta</taxon>
        <taxon>Tracheophyta</taxon>
        <taxon>Spermatophyta</taxon>
        <taxon>Magnoliopsida</taxon>
        <taxon>eudicotyledons</taxon>
        <taxon>Gunneridae</taxon>
        <taxon>Pentapetalae</taxon>
        <taxon>asterids</taxon>
        <taxon>campanulids</taxon>
        <taxon>Asterales</taxon>
        <taxon>Asteraceae</taxon>
        <taxon>Cichorioideae</taxon>
        <taxon>Cichorieae</taxon>
        <taxon>Lactucinae</taxon>
        <taxon>Lactuca</taxon>
    </lineage>
</organism>
<proteinExistence type="predicted"/>
<dbReference type="AlphaFoldDB" id="A0AA35YXB0"/>
<dbReference type="EMBL" id="OX465080">
    <property type="protein sequence ID" value="CAI9281849.1"/>
    <property type="molecule type" value="Genomic_DNA"/>
</dbReference>
<keyword evidence="2" id="KW-1185">Reference proteome</keyword>
<accession>A0AA35YXB0</accession>
<reference evidence="1" key="1">
    <citation type="submission" date="2023-04" db="EMBL/GenBank/DDBJ databases">
        <authorList>
            <person name="Vijverberg K."/>
            <person name="Xiong W."/>
            <person name="Schranz E."/>
        </authorList>
    </citation>
    <scope>NUCLEOTIDE SEQUENCE</scope>
</reference>
<name>A0AA35YXB0_LACSI</name>
<evidence type="ECO:0000313" key="2">
    <source>
        <dbReference type="Proteomes" id="UP001177003"/>
    </source>
</evidence>
<dbReference type="Proteomes" id="UP001177003">
    <property type="component" value="Chromosome 4"/>
</dbReference>
<gene>
    <name evidence="1" type="ORF">LSALG_LOCUS21520</name>
</gene>
<evidence type="ECO:0000313" key="1">
    <source>
        <dbReference type="EMBL" id="CAI9281849.1"/>
    </source>
</evidence>